<reference evidence="6 7" key="1">
    <citation type="submission" date="2018-08" db="EMBL/GenBank/DDBJ databases">
        <title>Chryseobacterium nematophagum: a novel matrix digesting pathogen of nematodes.</title>
        <authorList>
            <person name="Page A."/>
            <person name="Roberts M."/>
            <person name="Felix M.-A."/>
            <person name="Weir W."/>
        </authorList>
    </citation>
    <scope>NUCLEOTIDE SEQUENCE [LARGE SCALE GENOMIC DNA]</scope>
    <source>
        <strain evidence="6 7">JUb275</strain>
    </source>
</reference>
<dbReference type="GO" id="GO:0005829">
    <property type="term" value="C:cytosol"/>
    <property type="evidence" value="ECO:0007669"/>
    <property type="project" value="TreeGrafter"/>
</dbReference>
<comment type="caution">
    <text evidence="6">The sequence shown here is derived from an EMBL/GenBank/DDBJ whole genome shotgun (WGS) entry which is preliminary data.</text>
</comment>
<gene>
    <name evidence="6" type="ORF">D1632_17160</name>
</gene>
<dbReference type="AlphaFoldDB" id="A0A3M7L754"/>
<name>A0A3M7L754_9FLAO</name>
<dbReference type="Proteomes" id="UP000267524">
    <property type="component" value="Unassembled WGS sequence"/>
</dbReference>
<dbReference type="GO" id="GO:0003677">
    <property type="term" value="F:DNA binding"/>
    <property type="evidence" value="ECO:0007669"/>
    <property type="project" value="UniProtKB-KW"/>
</dbReference>
<organism evidence="6 7">
    <name type="scientific">Chryseobacterium nematophagum</name>
    <dbReference type="NCBI Taxonomy" id="2305228"/>
    <lineage>
        <taxon>Bacteria</taxon>
        <taxon>Pseudomonadati</taxon>
        <taxon>Bacteroidota</taxon>
        <taxon>Flavobacteriia</taxon>
        <taxon>Flavobacteriales</taxon>
        <taxon>Weeksellaceae</taxon>
        <taxon>Chryseobacterium group</taxon>
        <taxon>Chryseobacterium</taxon>
    </lineage>
</organism>
<keyword evidence="2" id="KW-0238">DNA-binding</keyword>
<keyword evidence="3" id="KW-0804">Transcription</keyword>
<dbReference type="RefSeq" id="WP_122548474.1">
    <property type="nucleotide sequence ID" value="NZ_QWIV01000015.1"/>
</dbReference>
<dbReference type="GO" id="GO:0003700">
    <property type="term" value="F:DNA-binding transcription factor activity"/>
    <property type="evidence" value="ECO:0007669"/>
    <property type="project" value="TreeGrafter"/>
</dbReference>
<sequence>MIKNQFIYNKFGFLGDDLLVELQCHSIITKIKSKTEIIREGQKNKYIPFLINGTVKVFSLNDGKEFVYYYLKPNNCCLMTFSTIFTDCISRVYAVTEKESEILFLPISVVQDWLIKYPQINKVFYSEYNQRFLDIIGMMSDAVFNKLDKRIINYIRQQVDITGNNPVKLTHKEIANYLGSSREVISRILKKIEIAGEISQTKEGIKLSQIIL</sequence>
<dbReference type="PANTHER" id="PTHR24567">
    <property type="entry name" value="CRP FAMILY TRANSCRIPTIONAL REGULATORY PROTEIN"/>
    <property type="match status" value="1"/>
</dbReference>
<dbReference type="Gene3D" id="1.10.10.10">
    <property type="entry name" value="Winged helix-like DNA-binding domain superfamily/Winged helix DNA-binding domain"/>
    <property type="match status" value="1"/>
</dbReference>
<evidence type="ECO:0000259" key="4">
    <source>
        <dbReference type="Pfam" id="PF00027"/>
    </source>
</evidence>
<dbReference type="InterPro" id="IPR036388">
    <property type="entry name" value="WH-like_DNA-bd_sf"/>
</dbReference>
<dbReference type="EMBL" id="QWIV01000015">
    <property type="protein sequence ID" value="RMZ58029.1"/>
    <property type="molecule type" value="Genomic_DNA"/>
</dbReference>
<dbReference type="SUPFAM" id="SSF46785">
    <property type="entry name" value="Winged helix' DNA-binding domain"/>
    <property type="match status" value="1"/>
</dbReference>
<evidence type="ECO:0000256" key="1">
    <source>
        <dbReference type="ARBA" id="ARBA00023015"/>
    </source>
</evidence>
<dbReference type="PRINTS" id="PR00034">
    <property type="entry name" value="HTHCRP"/>
</dbReference>
<keyword evidence="1" id="KW-0805">Transcription regulation</keyword>
<dbReference type="InterPro" id="IPR014710">
    <property type="entry name" value="RmlC-like_jellyroll"/>
</dbReference>
<dbReference type="InterPro" id="IPR050397">
    <property type="entry name" value="Env_Response_Regulators"/>
</dbReference>
<dbReference type="InterPro" id="IPR018490">
    <property type="entry name" value="cNMP-bd_dom_sf"/>
</dbReference>
<evidence type="ECO:0000313" key="7">
    <source>
        <dbReference type="Proteomes" id="UP000267524"/>
    </source>
</evidence>
<evidence type="ECO:0000256" key="3">
    <source>
        <dbReference type="ARBA" id="ARBA00023163"/>
    </source>
</evidence>
<evidence type="ECO:0000259" key="5">
    <source>
        <dbReference type="Pfam" id="PF13545"/>
    </source>
</evidence>
<dbReference type="PANTHER" id="PTHR24567:SF26">
    <property type="entry name" value="REGULATORY PROTEIN YEIL"/>
    <property type="match status" value="1"/>
</dbReference>
<dbReference type="InterPro" id="IPR000595">
    <property type="entry name" value="cNMP-bd_dom"/>
</dbReference>
<evidence type="ECO:0000256" key="2">
    <source>
        <dbReference type="ARBA" id="ARBA00023125"/>
    </source>
</evidence>
<feature type="domain" description="Cyclic nucleotide-binding" evidence="4">
    <location>
        <begin position="30"/>
        <end position="113"/>
    </location>
</feature>
<protein>
    <submittedName>
        <fullName evidence="6">Crp/Fnr family transcriptional regulator</fullName>
    </submittedName>
</protein>
<evidence type="ECO:0000313" key="6">
    <source>
        <dbReference type="EMBL" id="RMZ58029.1"/>
    </source>
</evidence>
<keyword evidence="7" id="KW-1185">Reference proteome</keyword>
<proteinExistence type="predicted"/>
<dbReference type="Pfam" id="PF13545">
    <property type="entry name" value="HTH_Crp_2"/>
    <property type="match status" value="1"/>
</dbReference>
<dbReference type="InterPro" id="IPR012318">
    <property type="entry name" value="HTH_CRP"/>
</dbReference>
<dbReference type="Pfam" id="PF00027">
    <property type="entry name" value="cNMP_binding"/>
    <property type="match status" value="1"/>
</dbReference>
<dbReference type="CDD" id="cd00038">
    <property type="entry name" value="CAP_ED"/>
    <property type="match status" value="1"/>
</dbReference>
<feature type="domain" description="HTH crp-type" evidence="5">
    <location>
        <begin position="150"/>
        <end position="207"/>
    </location>
</feature>
<dbReference type="SUPFAM" id="SSF51206">
    <property type="entry name" value="cAMP-binding domain-like"/>
    <property type="match status" value="1"/>
</dbReference>
<dbReference type="InterPro" id="IPR036390">
    <property type="entry name" value="WH_DNA-bd_sf"/>
</dbReference>
<dbReference type="Gene3D" id="2.60.120.10">
    <property type="entry name" value="Jelly Rolls"/>
    <property type="match status" value="1"/>
</dbReference>
<accession>A0A3M7L754</accession>